<dbReference type="Proteomes" id="UP000564496">
    <property type="component" value="Unassembled WGS sequence"/>
</dbReference>
<dbReference type="Gene3D" id="3.40.50.300">
    <property type="entry name" value="P-loop containing nucleotide triphosphate hydrolases"/>
    <property type="match status" value="1"/>
</dbReference>
<dbReference type="InterPro" id="IPR027417">
    <property type="entry name" value="P-loop_NTPase"/>
</dbReference>
<gene>
    <name evidence="1" type="ORF">BJ988_001053</name>
</gene>
<reference evidence="1 2" key="1">
    <citation type="submission" date="2020-07" db="EMBL/GenBank/DDBJ databases">
        <title>Sequencing the genomes of 1000 actinobacteria strains.</title>
        <authorList>
            <person name="Klenk H.-P."/>
        </authorList>
    </citation>
    <scope>NUCLEOTIDE SEQUENCE [LARGE SCALE GENOMIC DNA]</scope>
    <source>
        <strain evidence="1 2">DSM 26487</strain>
    </source>
</reference>
<accession>A0A7Z0DIV9</accession>
<keyword evidence="2" id="KW-1185">Reference proteome</keyword>
<dbReference type="AlphaFoldDB" id="A0A7Z0DIV9"/>
<sequence length="679" mass="76438">MTDEALSPEQFNVELRDWVRQVTGKADGGAGVAMARSTFYRRTSGSKLMPLDELIRVVGGAVPRTLDPAHQGEWIRKNTGIWQSKWWKAYAWRDQHAGLPGSIAPGSASAQPMLTLAAETTEAPPPATSSRLTFPRARVAVLSGLATDQPTIALIEALGRWLENPESNLFFLTGPSGSGKTIEAREWTASKEQVRYISLRDGAVDYADLVDEDRSPIVIDDFDLISSSAEEHGVTRPDLSELRSAFGRGGRFVVISKRNLQTERDELAEQLRSPARLEDLGVEEAVVVRVEPISPVEVRALGEERGGDEKLNSLAAEMERGGGFFPATPLVLKQLYASIEEGAPAPRTLWDGYTVHLKHICGQPWDRKSSRIPSRVRFQTYRDIAWDLFTGMDEPGSQEQDLIPVPRVSEWLFANLQRDLDITRQRDFLTYEWIADLLDHPEVFGVSGRTRDSVESAEFAHETFYRYFVAESIRDRLRDGRAMALDGARFVHMHLGGMVMSFLKAGFQPGDLDAVARLSVRESLSWMDRLICLYLTEEREDYGEHLDQAPERYWDELEFVLEAFQSLFLRKAAMYQLVLRGRVPVDGYLQILDREEDPRTVGRERDALRVDTDITEALVRRLHHPVLTPAIPITAYRLGQMGDITCLSHLEGLTGLPSTHEVVVRTAIQRIKERHEHTA</sequence>
<protein>
    <submittedName>
        <fullName evidence="1">Uncharacterized protein</fullName>
    </submittedName>
</protein>
<dbReference type="SUPFAM" id="SSF52540">
    <property type="entry name" value="P-loop containing nucleoside triphosphate hydrolases"/>
    <property type="match status" value="1"/>
</dbReference>
<evidence type="ECO:0000313" key="2">
    <source>
        <dbReference type="Proteomes" id="UP000564496"/>
    </source>
</evidence>
<evidence type="ECO:0000313" key="1">
    <source>
        <dbReference type="EMBL" id="NYI76405.1"/>
    </source>
</evidence>
<comment type="caution">
    <text evidence="1">The sequence shown here is derived from an EMBL/GenBank/DDBJ whole genome shotgun (WGS) entry which is preliminary data.</text>
</comment>
<proteinExistence type="predicted"/>
<name>A0A7Z0DIV9_9ACTN</name>
<dbReference type="EMBL" id="JACBZR010000001">
    <property type="protein sequence ID" value="NYI76405.1"/>
    <property type="molecule type" value="Genomic_DNA"/>
</dbReference>
<organism evidence="1 2">
    <name type="scientific">Nocardioides panzhihuensis</name>
    <dbReference type="NCBI Taxonomy" id="860243"/>
    <lineage>
        <taxon>Bacteria</taxon>
        <taxon>Bacillati</taxon>
        <taxon>Actinomycetota</taxon>
        <taxon>Actinomycetes</taxon>
        <taxon>Propionibacteriales</taxon>
        <taxon>Nocardioidaceae</taxon>
        <taxon>Nocardioides</taxon>
    </lineage>
</organism>
<dbReference type="RefSeq" id="WP_179657051.1">
    <property type="nucleotide sequence ID" value="NZ_JACBZR010000001.1"/>
</dbReference>